<gene>
    <name evidence="1" type="ORF">DSO57_1016012</name>
</gene>
<evidence type="ECO:0000313" key="1">
    <source>
        <dbReference type="EMBL" id="KAJ9073481.1"/>
    </source>
</evidence>
<dbReference type="EMBL" id="QTSX02002904">
    <property type="protein sequence ID" value="KAJ9073481.1"/>
    <property type="molecule type" value="Genomic_DNA"/>
</dbReference>
<evidence type="ECO:0000313" key="2">
    <source>
        <dbReference type="Proteomes" id="UP001165960"/>
    </source>
</evidence>
<dbReference type="Proteomes" id="UP001165960">
    <property type="component" value="Unassembled WGS sequence"/>
</dbReference>
<sequence>MTATVATHQQNLVDMSKLPTRQLGKNGPQVSAIGLGCMGMSAFYGSSNEEESLATLNRAIDLGCTFWDSANVYGDNELILAKVLKERRKEIFICTKFGLRFSGSQVAVQGDRDYVLSCCESSLKRLSVDCIDLYYQHRVDPNTPIEETVSAMAELVKQGKVKHIGLSECSAQTLRKAYAVHPIAAVQVELSPWEITLEKTGLLDACRELGVAVVAYSPLGHGFLTGKLDLNNLEKGDFRTMLPRLSEENLAHNMQLVQKIQDLAKAKDVTASQLCLAWVLKQGNDVIPIPGTRRIKYLEENVAAINIQMSDAEEKEIRTLVEKCNIKGYRNPPVFSNLENK</sequence>
<comment type="caution">
    <text evidence="1">The sequence shown here is derived from an EMBL/GenBank/DDBJ whole genome shotgun (WGS) entry which is preliminary data.</text>
</comment>
<reference evidence="1" key="1">
    <citation type="submission" date="2022-04" db="EMBL/GenBank/DDBJ databases">
        <title>Genome of the entomopathogenic fungus Entomophthora muscae.</title>
        <authorList>
            <person name="Elya C."/>
            <person name="Lovett B.R."/>
            <person name="Lee E."/>
            <person name="Macias A.M."/>
            <person name="Hajek A.E."/>
            <person name="De Bivort B.L."/>
            <person name="Kasson M.T."/>
            <person name="De Fine Licht H.H."/>
            <person name="Stajich J.E."/>
        </authorList>
    </citation>
    <scope>NUCLEOTIDE SEQUENCE</scope>
    <source>
        <strain evidence="1">Berkeley</strain>
    </source>
</reference>
<name>A0ACC2TGG5_9FUNG</name>
<accession>A0ACC2TGG5</accession>
<proteinExistence type="predicted"/>
<organism evidence="1 2">
    <name type="scientific">Entomophthora muscae</name>
    <dbReference type="NCBI Taxonomy" id="34485"/>
    <lineage>
        <taxon>Eukaryota</taxon>
        <taxon>Fungi</taxon>
        <taxon>Fungi incertae sedis</taxon>
        <taxon>Zoopagomycota</taxon>
        <taxon>Entomophthoromycotina</taxon>
        <taxon>Entomophthoromycetes</taxon>
        <taxon>Entomophthorales</taxon>
        <taxon>Entomophthoraceae</taxon>
        <taxon>Entomophthora</taxon>
    </lineage>
</organism>
<keyword evidence="2" id="KW-1185">Reference proteome</keyword>
<protein>
    <submittedName>
        <fullName evidence="1">Uncharacterized protein</fullName>
    </submittedName>
</protein>